<dbReference type="OMA" id="NKQSQAN"/>
<dbReference type="SUPFAM" id="SSF57997">
    <property type="entry name" value="Tropomyosin"/>
    <property type="match status" value="1"/>
</dbReference>
<dbReference type="STRING" id="48709.A0A1D2N9V1"/>
<name>A0A1D2N9V1_ORCCI</name>
<proteinExistence type="predicted"/>
<keyword evidence="1" id="KW-0175">Coiled coil</keyword>
<keyword evidence="4" id="KW-1185">Reference proteome</keyword>
<feature type="compositionally biased region" description="Polar residues" evidence="2">
    <location>
        <begin position="757"/>
        <end position="767"/>
    </location>
</feature>
<protein>
    <submittedName>
        <fullName evidence="3">Myosin-2 heavy chain, non muscle</fullName>
    </submittedName>
</protein>
<dbReference type="Proteomes" id="UP000094527">
    <property type="component" value="Unassembled WGS sequence"/>
</dbReference>
<dbReference type="AlphaFoldDB" id="A0A1D2N9V1"/>
<comment type="caution">
    <text evidence="3">The sequence shown here is derived from an EMBL/GenBank/DDBJ whole genome shotgun (WGS) entry which is preliminary data.</text>
</comment>
<dbReference type="Gene3D" id="1.10.287.1490">
    <property type="match status" value="1"/>
</dbReference>
<evidence type="ECO:0000256" key="2">
    <source>
        <dbReference type="SAM" id="MobiDB-lite"/>
    </source>
</evidence>
<feature type="coiled-coil region" evidence="1">
    <location>
        <begin position="447"/>
        <end position="578"/>
    </location>
</feature>
<reference evidence="3 4" key="1">
    <citation type="journal article" date="2016" name="Genome Biol. Evol.">
        <title>Gene Family Evolution Reflects Adaptation to Soil Environmental Stressors in the Genome of the Collembolan Orchesella cincta.</title>
        <authorList>
            <person name="Faddeeva-Vakhrusheva A."/>
            <person name="Derks M.F."/>
            <person name="Anvar S.Y."/>
            <person name="Agamennone V."/>
            <person name="Suring W."/>
            <person name="Smit S."/>
            <person name="van Straalen N.M."/>
            <person name="Roelofs D."/>
        </authorList>
    </citation>
    <scope>NUCLEOTIDE SEQUENCE [LARGE SCALE GENOMIC DNA]</scope>
    <source>
        <tissue evidence="3">Mixed pool</tissue>
    </source>
</reference>
<dbReference type="OrthoDB" id="2436455at2759"/>
<evidence type="ECO:0000313" key="4">
    <source>
        <dbReference type="Proteomes" id="UP000094527"/>
    </source>
</evidence>
<feature type="region of interest" description="Disordered" evidence="2">
    <location>
        <begin position="748"/>
        <end position="767"/>
    </location>
</feature>
<dbReference type="EMBL" id="LJIJ01000127">
    <property type="protein sequence ID" value="ODN02031.1"/>
    <property type="molecule type" value="Genomic_DNA"/>
</dbReference>
<evidence type="ECO:0000313" key="3">
    <source>
        <dbReference type="EMBL" id="ODN02031.1"/>
    </source>
</evidence>
<evidence type="ECO:0000256" key="1">
    <source>
        <dbReference type="SAM" id="Coils"/>
    </source>
</evidence>
<feature type="coiled-coil region" evidence="1">
    <location>
        <begin position="19"/>
        <end position="397"/>
    </location>
</feature>
<accession>A0A1D2N9V1</accession>
<sequence>MFEKCKALESGTEAKTKSFQLLEHELEVEREAISRLQEELKIKTSDYDESFEKCKALESECEAKTKSIQLLEHGVEERQKTISELQKELVLKSSDYEELFQSNKQSQANQDDLRKELESLMEKSNLMKQRNDDLERNLETVEQELQQRTATIRQMEKEISDLKQTSANAEEENADLSSRISSLKNDRDSLTDKIKVLEEELQEVTTNNENILSQLRVDLQGKTNLLDEVTQAHAELREKCDHLEQSLESYDEKLSSAKEELHKAEEDFSKSMNHLSQDIEKERSNAMKHQNEAQQIRLKLDKQIEKTREATQTNSELAEKLKALELDAEAKTKSIQLLEHEVEERQKTISELQKELELKSSDYEELFQSNKQSQANQDDLRKELESLRVELSSVNIDFNGLQLELNNSTKKLDEVILEERSRQQVLETENNKIKEDLLECRLALTESEGLKQNVNNLQKLLEEKTAQVPQLEKTLKAEMKEKYSKKLEDLKVQMARITGAEVEKVQGELVLKRNEVALLKEKVSNLEDEIVDLKRERGLLKHANIEANNRLFSINESLKKKTMEYEELKRNYESLSFDVAVMKSRSSIFEESDCMSVKGLSYAGSVSSIHSHQGMDDRRSSCVSLASIKSNGSTASGRGKFVPQGSGSLFKCEDEEDGFLFSAKNLAEIQRSTRCVESKVLGDDPQDRISEIQRRNTLLPVHMRSCYPSEDFGIDLPVDENQLRVTMQGKSNSGLQRQYGTLSLSKLKDGVGDKDTQNSTRTPFSPTSAHLNRTEVIRPATSLGFSPMKPKMKSDSVSIDMCNFSNNQNQTPGCFSRKRREISLNYVDSPPCSPKSSSSWFPGIFNRLNSKNAVRYESPRINPTEEKTYRISGSFFEGLRKVKKFSIKERQ</sequence>
<organism evidence="3 4">
    <name type="scientific">Orchesella cincta</name>
    <name type="common">Springtail</name>
    <name type="synonym">Podura cincta</name>
    <dbReference type="NCBI Taxonomy" id="48709"/>
    <lineage>
        <taxon>Eukaryota</taxon>
        <taxon>Metazoa</taxon>
        <taxon>Ecdysozoa</taxon>
        <taxon>Arthropoda</taxon>
        <taxon>Hexapoda</taxon>
        <taxon>Collembola</taxon>
        <taxon>Entomobryomorpha</taxon>
        <taxon>Entomobryoidea</taxon>
        <taxon>Orchesellidae</taxon>
        <taxon>Orchesellinae</taxon>
        <taxon>Orchesella</taxon>
    </lineage>
</organism>
<gene>
    <name evidence="3" type="ORF">Ocin01_04650</name>
</gene>